<protein>
    <submittedName>
        <fullName evidence="12">MLP3C protein</fullName>
    </submittedName>
</protein>
<feature type="repeat" description="TPR" evidence="10">
    <location>
        <begin position="285"/>
        <end position="318"/>
    </location>
</feature>
<dbReference type="AlphaFoldDB" id="A0A8X7X245"/>
<dbReference type="Proteomes" id="UP000886611">
    <property type="component" value="Unassembled WGS sequence"/>
</dbReference>
<dbReference type="GO" id="GO:0012505">
    <property type="term" value="C:endomembrane system"/>
    <property type="evidence" value="ECO:0007669"/>
    <property type="project" value="UniProtKB-SubCell"/>
</dbReference>
<dbReference type="SMART" id="SM00028">
    <property type="entry name" value="TPR"/>
    <property type="match status" value="3"/>
</dbReference>
<dbReference type="InterPro" id="IPR004241">
    <property type="entry name" value="Atg8-like"/>
</dbReference>
<dbReference type="GO" id="GO:0006950">
    <property type="term" value="P:response to stress"/>
    <property type="evidence" value="ECO:0007669"/>
    <property type="project" value="UniProtKB-ARBA"/>
</dbReference>
<keyword evidence="7" id="KW-0968">Cytoplasmic vesicle</keyword>
<dbReference type="Gene3D" id="1.25.40.10">
    <property type="entry name" value="Tetratricopeptide repeat domain"/>
    <property type="match status" value="1"/>
</dbReference>
<evidence type="ECO:0000256" key="2">
    <source>
        <dbReference type="ARBA" id="ARBA00007293"/>
    </source>
</evidence>
<gene>
    <name evidence="12" type="primary">Map1lc3c_1</name>
    <name evidence="12" type="ORF">GTO96_0021225</name>
</gene>
<dbReference type="FunFam" id="3.10.20.90:FF:000149">
    <property type="entry name" value="microtubule-associated proteins 1A/1B light chain 3C"/>
    <property type="match status" value="1"/>
</dbReference>
<dbReference type="PROSITE" id="PS50005">
    <property type="entry name" value="TPR"/>
    <property type="match status" value="1"/>
</dbReference>
<evidence type="ECO:0000256" key="5">
    <source>
        <dbReference type="ARBA" id="ARBA00023136"/>
    </source>
</evidence>
<keyword evidence="10" id="KW-0802">TPR repeat</keyword>
<comment type="caution">
    <text evidence="12">The sequence shown here is derived from an EMBL/GenBank/DDBJ whole genome shotgun (WGS) entry which is preliminary data.</text>
</comment>
<comment type="subcellular location">
    <subcellularLocation>
        <location evidence="1">Cytoplasmic vesicle</location>
        <location evidence="1">Autophagosome</location>
    </subcellularLocation>
    <subcellularLocation>
        <location evidence="8">Endomembrane system</location>
        <topology evidence="8">Lipid-anchor</topology>
    </subcellularLocation>
</comment>
<evidence type="ECO:0000256" key="9">
    <source>
        <dbReference type="PIRSR" id="PIRSR604241-50"/>
    </source>
</evidence>
<sequence length="425" mass="47507">MAALGSQFELAHLGMRVLSLRHDDHLTLLLEELHKFCISVVAVSVVCIPGTCQISVGEYTFYWSDRSGGCHSQGPVAVANWLLLMLSNITPFNKRIMRLRLSHSLRAWSFVSVYAPTVEQNINGPESSAALEEDTYVKISGLGAHSSNTVIAGAACCSASEEESCSTVLKAGSSKQDTVHHLQEAVLLKAEGNSHYKVGQYRDAIGRYHRALLLLRSLDPDTTTSVQNFGTQKIRLNNDQLVLLRNTQVDCYNNLAACLLQRHPVNYERVKEYSLRVLHRQPRNVKALYRAGVALLELGDPETSLQYLGQASQLQPNATRQHEVSNIRLKFPNKLPVIVERYNKEKVLPPLDKTKFLVPPDLPLCQFVTIIRNRIAINSTQAFYLLVNNRSLASMTLTMAEIYSLNKDEDGFLYITYASQEMFGA</sequence>
<feature type="non-terminal residue" evidence="12">
    <location>
        <position position="1"/>
    </location>
</feature>
<dbReference type="GO" id="GO:0016236">
    <property type="term" value="P:macroautophagy"/>
    <property type="evidence" value="ECO:0007669"/>
    <property type="project" value="UniProtKB-ARBA"/>
</dbReference>
<dbReference type="InterPro" id="IPR019734">
    <property type="entry name" value="TPR_rpt"/>
</dbReference>
<evidence type="ECO:0000256" key="7">
    <source>
        <dbReference type="ARBA" id="ARBA00023329"/>
    </source>
</evidence>
<dbReference type="InterPro" id="IPR029071">
    <property type="entry name" value="Ubiquitin-like_domsf"/>
</dbReference>
<keyword evidence="3" id="KW-0963">Cytoplasm</keyword>
<dbReference type="SUPFAM" id="SSF48452">
    <property type="entry name" value="TPR-like"/>
    <property type="match status" value="1"/>
</dbReference>
<dbReference type="GO" id="GO:0005776">
    <property type="term" value="C:autophagosome"/>
    <property type="evidence" value="ECO:0007669"/>
    <property type="project" value="UniProtKB-SubCell"/>
</dbReference>
<evidence type="ECO:0000256" key="4">
    <source>
        <dbReference type="ARBA" id="ARBA00023006"/>
    </source>
</evidence>
<organism evidence="12 13">
    <name type="scientific">Polypterus senegalus</name>
    <name type="common">Senegal bichir</name>
    <dbReference type="NCBI Taxonomy" id="55291"/>
    <lineage>
        <taxon>Eukaryota</taxon>
        <taxon>Metazoa</taxon>
        <taxon>Chordata</taxon>
        <taxon>Craniata</taxon>
        <taxon>Vertebrata</taxon>
        <taxon>Euteleostomi</taxon>
        <taxon>Actinopterygii</taxon>
        <taxon>Polypteriformes</taxon>
        <taxon>Polypteridae</taxon>
        <taxon>Polypterus</taxon>
    </lineage>
</organism>
<dbReference type="SUPFAM" id="SSF54236">
    <property type="entry name" value="Ubiquitin-like"/>
    <property type="match status" value="1"/>
</dbReference>
<feature type="lipid moiety-binding region" description="Phosphatidylserine amidated glycine; alternate" evidence="9">
    <location>
        <position position="424"/>
    </location>
</feature>
<dbReference type="EMBL" id="JAATIS010005064">
    <property type="protein sequence ID" value="KAG2460355.1"/>
    <property type="molecule type" value="Genomic_DNA"/>
</dbReference>
<evidence type="ECO:0000313" key="12">
    <source>
        <dbReference type="EMBL" id="KAG2460355.1"/>
    </source>
</evidence>
<keyword evidence="4 11" id="KW-0072">Autophagy</keyword>
<keyword evidence="13" id="KW-1185">Reference proteome</keyword>
<evidence type="ECO:0000313" key="13">
    <source>
        <dbReference type="Proteomes" id="UP000886611"/>
    </source>
</evidence>
<evidence type="ECO:0000256" key="3">
    <source>
        <dbReference type="ARBA" id="ARBA00022490"/>
    </source>
</evidence>
<keyword evidence="5" id="KW-0472">Membrane</keyword>
<name>A0A8X7X245_POLSE</name>
<dbReference type="InterPro" id="IPR011990">
    <property type="entry name" value="TPR-like_helical_dom_sf"/>
</dbReference>
<comment type="similarity">
    <text evidence="2 11">Belongs to the ATG8 family.</text>
</comment>
<evidence type="ECO:0000256" key="6">
    <source>
        <dbReference type="ARBA" id="ARBA00023288"/>
    </source>
</evidence>
<dbReference type="Pfam" id="PF02991">
    <property type="entry name" value="ATG8"/>
    <property type="match status" value="1"/>
</dbReference>
<evidence type="ECO:0000256" key="1">
    <source>
        <dbReference type="ARBA" id="ARBA00004419"/>
    </source>
</evidence>
<evidence type="ECO:0000256" key="8">
    <source>
        <dbReference type="ARBA" id="ARBA00037868"/>
    </source>
</evidence>
<accession>A0A8X7X245</accession>
<reference evidence="12 13" key="1">
    <citation type="journal article" date="2021" name="Cell">
        <title>Tracing the genetic footprints of vertebrate landing in non-teleost ray-finned fishes.</title>
        <authorList>
            <person name="Bi X."/>
            <person name="Wang K."/>
            <person name="Yang L."/>
            <person name="Pan H."/>
            <person name="Jiang H."/>
            <person name="Wei Q."/>
            <person name="Fang M."/>
            <person name="Yu H."/>
            <person name="Zhu C."/>
            <person name="Cai Y."/>
            <person name="He Y."/>
            <person name="Gan X."/>
            <person name="Zeng H."/>
            <person name="Yu D."/>
            <person name="Zhu Y."/>
            <person name="Jiang H."/>
            <person name="Qiu Q."/>
            <person name="Yang H."/>
            <person name="Zhang Y.E."/>
            <person name="Wang W."/>
            <person name="Zhu M."/>
            <person name="He S."/>
            <person name="Zhang G."/>
        </authorList>
    </citation>
    <scope>NUCLEOTIDE SEQUENCE [LARGE SCALE GENOMIC DNA]</scope>
    <source>
        <strain evidence="12">Bchr_013</strain>
    </source>
</reference>
<feature type="non-terminal residue" evidence="12">
    <location>
        <position position="425"/>
    </location>
</feature>
<keyword evidence="6 9" id="KW-0449">Lipoprotein</keyword>
<evidence type="ECO:0000256" key="10">
    <source>
        <dbReference type="PROSITE-ProRule" id="PRU00339"/>
    </source>
</evidence>
<dbReference type="PANTHER" id="PTHR10969">
    <property type="entry name" value="MICROTUBULE-ASSOCIATED PROTEINS 1A/1B LIGHT CHAIN 3-RELATED"/>
    <property type="match status" value="1"/>
</dbReference>
<evidence type="ECO:0000256" key="11">
    <source>
        <dbReference type="RuleBase" id="RU004384"/>
    </source>
</evidence>
<proteinExistence type="inferred from homology"/>
<dbReference type="Gene3D" id="3.10.20.90">
    <property type="entry name" value="Phosphatidylinositol 3-kinase Catalytic Subunit, Chain A, domain 1"/>
    <property type="match status" value="1"/>
</dbReference>
<dbReference type="GO" id="GO:0031410">
    <property type="term" value="C:cytoplasmic vesicle"/>
    <property type="evidence" value="ECO:0007669"/>
    <property type="project" value="UniProtKB-KW"/>
</dbReference>